<dbReference type="Proteomes" id="UP000176939">
    <property type="component" value="Unassembled WGS sequence"/>
</dbReference>
<organism evidence="1 2">
    <name type="scientific">Candidatus Woesebacteria bacterium RBG_13_36_22</name>
    <dbReference type="NCBI Taxonomy" id="1802478"/>
    <lineage>
        <taxon>Bacteria</taxon>
        <taxon>Candidatus Woeseibacteriota</taxon>
    </lineage>
</organism>
<evidence type="ECO:0008006" key="3">
    <source>
        <dbReference type="Google" id="ProtNLM"/>
    </source>
</evidence>
<comment type="caution">
    <text evidence="1">The sequence shown here is derived from an EMBL/GenBank/DDBJ whole genome shotgun (WGS) entry which is preliminary data.</text>
</comment>
<name>A0A1F7X1I5_9BACT</name>
<evidence type="ECO:0000313" key="1">
    <source>
        <dbReference type="EMBL" id="OGM08940.1"/>
    </source>
</evidence>
<dbReference type="EMBL" id="MGFQ01000034">
    <property type="protein sequence ID" value="OGM08940.1"/>
    <property type="molecule type" value="Genomic_DNA"/>
</dbReference>
<evidence type="ECO:0000313" key="2">
    <source>
        <dbReference type="Proteomes" id="UP000176939"/>
    </source>
</evidence>
<protein>
    <recommendedName>
        <fullName evidence="3">Phage major tail protein, TP901-1 family</fullName>
    </recommendedName>
</protein>
<dbReference type="AlphaFoldDB" id="A0A1F7X1I5"/>
<gene>
    <name evidence="1" type="ORF">A2Z67_05815</name>
</gene>
<sequence length="141" mass="15517">MNEVKFANTVIQVQSETVAKVTSFKRSVEIDEEDTTGSEDYIAGTDVLHKQFVSIAVGETADVEGIAIESALTGLDDGQSELRDAAERGETVSMKYTRYTGYGYTFTGFFTKYEETGSTAEVYKYKGTFRINSKVEITPAS</sequence>
<proteinExistence type="predicted"/>
<accession>A0A1F7X1I5</accession>
<reference evidence="1 2" key="1">
    <citation type="journal article" date="2016" name="Nat. Commun.">
        <title>Thousands of microbial genomes shed light on interconnected biogeochemical processes in an aquifer system.</title>
        <authorList>
            <person name="Anantharaman K."/>
            <person name="Brown C.T."/>
            <person name="Hug L.A."/>
            <person name="Sharon I."/>
            <person name="Castelle C.J."/>
            <person name="Probst A.J."/>
            <person name="Thomas B.C."/>
            <person name="Singh A."/>
            <person name="Wilkins M.J."/>
            <person name="Karaoz U."/>
            <person name="Brodie E.L."/>
            <person name="Williams K.H."/>
            <person name="Hubbard S.S."/>
            <person name="Banfield J.F."/>
        </authorList>
    </citation>
    <scope>NUCLEOTIDE SEQUENCE [LARGE SCALE GENOMIC DNA]</scope>
</reference>